<reference evidence="7 8" key="1">
    <citation type="submission" date="2019-06" db="EMBL/GenBank/DDBJ databases">
        <title>New taxonomy in bacterial strain CC-CFT640, isolated from vineyard.</title>
        <authorList>
            <person name="Lin S.-Y."/>
            <person name="Tsai C.-F."/>
            <person name="Young C.-C."/>
        </authorList>
    </citation>
    <scope>NUCLEOTIDE SEQUENCE [LARGE SCALE GENOMIC DNA]</scope>
    <source>
        <strain evidence="7 8">CC-CFT640</strain>
    </source>
</reference>
<keyword evidence="5" id="KW-0804">Transcription</keyword>
<accession>A0A5C8P9H5</accession>
<dbReference type="InterPro" id="IPR011051">
    <property type="entry name" value="RmlC_Cupin_sf"/>
</dbReference>
<dbReference type="Gene3D" id="1.10.10.60">
    <property type="entry name" value="Homeodomain-like"/>
    <property type="match status" value="1"/>
</dbReference>
<name>A0A5C8P9H5_9HYPH</name>
<evidence type="ECO:0000256" key="3">
    <source>
        <dbReference type="ARBA" id="ARBA00023125"/>
    </source>
</evidence>
<keyword evidence="4" id="KW-0010">Activator</keyword>
<dbReference type="RefSeq" id="WP_147852059.1">
    <property type="nucleotide sequence ID" value="NZ_VDUZ01000070.1"/>
</dbReference>
<evidence type="ECO:0000256" key="2">
    <source>
        <dbReference type="ARBA" id="ARBA00023015"/>
    </source>
</evidence>
<dbReference type="SMART" id="SM00342">
    <property type="entry name" value="HTH_ARAC"/>
    <property type="match status" value="1"/>
</dbReference>
<dbReference type="InterPro" id="IPR009057">
    <property type="entry name" value="Homeodomain-like_sf"/>
</dbReference>
<evidence type="ECO:0000313" key="8">
    <source>
        <dbReference type="Proteomes" id="UP000321638"/>
    </source>
</evidence>
<dbReference type="PROSITE" id="PS01124">
    <property type="entry name" value="HTH_ARAC_FAMILY_2"/>
    <property type="match status" value="1"/>
</dbReference>
<dbReference type="InterPro" id="IPR018060">
    <property type="entry name" value="HTH_AraC"/>
</dbReference>
<dbReference type="PROSITE" id="PS00041">
    <property type="entry name" value="HTH_ARAC_FAMILY_1"/>
    <property type="match status" value="1"/>
</dbReference>
<dbReference type="SUPFAM" id="SSF51182">
    <property type="entry name" value="RmlC-like cupins"/>
    <property type="match status" value="1"/>
</dbReference>
<evidence type="ECO:0000313" key="7">
    <source>
        <dbReference type="EMBL" id="TXL69850.1"/>
    </source>
</evidence>
<keyword evidence="2" id="KW-0805">Transcription regulation</keyword>
<dbReference type="Pfam" id="PF02311">
    <property type="entry name" value="AraC_binding"/>
    <property type="match status" value="1"/>
</dbReference>
<dbReference type="GO" id="GO:0043565">
    <property type="term" value="F:sequence-specific DNA binding"/>
    <property type="evidence" value="ECO:0007669"/>
    <property type="project" value="InterPro"/>
</dbReference>
<protein>
    <submittedName>
        <fullName evidence="7">Helix-turn-helix transcriptional regulator</fullName>
    </submittedName>
</protein>
<evidence type="ECO:0000256" key="1">
    <source>
        <dbReference type="ARBA" id="ARBA00022491"/>
    </source>
</evidence>
<dbReference type="Proteomes" id="UP000321638">
    <property type="component" value="Unassembled WGS sequence"/>
</dbReference>
<organism evidence="7 8">
    <name type="scientific">Vineibacter terrae</name>
    <dbReference type="NCBI Taxonomy" id="2586908"/>
    <lineage>
        <taxon>Bacteria</taxon>
        <taxon>Pseudomonadati</taxon>
        <taxon>Pseudomonadota</taxon>
        <taxon>Alphaproteobacteria</taxon>
        <taxon>Hyphomicrobiales</taxon>
        <taxon>Vineibacter</taxon>
    </lineage>
</organism>
<dbReference type="Gene3D" id="2.60.120.10">
    <property type="entry name" value="Jelly Rolls"/>
    <property type="match status" value="1"/>
</dbReference>
<dbReference type="PANTHER" id="PTHR11019:SF159">
    <property type="entry name" value="TRANSCRIPTIONAL REGULATOR-RELATED"/>
    <property type="match status" value="1"/>
</dbReference>
<dbReference type="AlphaFoldDB" id="A0A5C8P9H5"/>
<keyword evidence="8" id="KW-1185">Reference proteome</keyword>
<gene>
    <name evidence="7" type="ORF">FHP25_37080</name>
</gene>
<dbReference type="InterPro" id="IPR018062">
    <property type="entry name" value="HTH_AraC-typ_CS"/>
</dbReference>
<dbReference type="EMBL" id="VDUZ01000070">
    <property type="protein sequence ID" value="TXL69850.1"/>
    <property type="molecule type" value="Genomic_DNA"/>
</dbReference>
<dbReference type="OrthoDB" id="9804543at2"/>
<keyword evidence="3" id="KW-0238">DNA-binding</keyword>
<keyword evidence="1" id="KW-0678">Repressor</keyword>
<dbReference type="FunFam" id="1.10.10.60:FF:000132">
    <property type="entry name" value="AraC family transcriptional regulator"/>
    <property type="match status" value="1"/>
</dbReference>
<dbReference type="InterPro" id="IPR020449">
    <property type="entry name" value="Tscrpt_reg_AraC-type_HTH"/>
</dbReference>
<evidence type="ECO:0000259" key="6">
    <source>
        <dbReference type="PROSITE" id="PS01124"/>
    </source>
</evidence>
<dbReference type="InterPro" id="IPR014710">
    <property type="entry name" value="RmlC-like_jellyroll"/>
</dbReference>
<dbReference type="SUPFAM" id="SSF46689">
    <property type="entry name" value="Homeodomain-like"/>
    <property type="match status" value="1"/>
</dbReference>
<dbReference type="Pfam" id="PF12833">
    <property type="entry name" value="HTH_18"/>
    <property type="match status" value="1"/>
</dbReference>
<evidence type="ECO:0000256" key="5">
    <source>
        <dbReference type="ARBA" id="ARBA00023163"/>
    </source>
</evidence>
<dbReference type="InterPro" id="IPR003313">
    <property type="entry name" value="AraC-bd"/>
</dbReference>
<proteinExistence type="predicted"/>
<sequence>MMERTVLSAKEIEQIEANMARQPIVGLAMDVPAGAVVEPHRHMRGQLMFANEGVMVIESGGASWVVPPQRALWVPRHVEHKFTPVTGISLRNILVQPGINLPLPDCCCLVRVTPLLRELILRVVESPSVYKSDGHRQRIADLIFDEMEVCPATPVMLPMPKDVRLQRICIALKENPSDPRTLDDWADIACASSRTLTRRFIKETGLSFAHWRRQLRLMSAMVLLGCRQSVTTAALEVGYSSPSAFIEAFRRSVGQTPGQYFAEGELPE</sequence>
<dbReference type="CDD" id="cd06124">
    <property type="entry name" value="cupin_NimR-like_N"/>
    <property type="match status" value="1"/>
</dbReference>
<dbReference type="PRINTS" id="PR00032">
    <property type="entry name" value="HTHARAC"/>
</dbReference>
<dbReference type="GO" id="GO:0003700">
    <property type="term" value="F:DNA-binding transcription factor activity"/>
    <property type="evidence" value="ECO:0007669"/>
    <property type="project" value="InterPro"/>
</dbReference>
<dbReference type="PANTHER" id="PTHR11019">
    <property type="entry name" value="HTH-TYPE TRANSCRIPTIONAL REGULATOR NIMR"/>
    <property type="match status" value="1"/>
</dbReference>
<evidence type="ECO:0000256" key="4">
    <source>
        <dbReference type="ARBA" id="ARBA00023159"/>
    </source>
</evidence>
<feature type="domain" description="HTH araC/xylS-type" evidence="6">
    <location>
        <begin position="166"/>
        <end position="263"/>
    </location>
</feature>
<comment type="caution">
    <text evidence="7">The sequence shown here is derived from an EMBL/GenBank/DDBJ whole genome shotgun (WGS) entry which is preliminary data.</text>
</comment>